<keyword evidence="1" id="KW-0808">Transferase</keyword>
<dbReference type="CDD" id="cd02523">
    <property type="entry name" value="PC_cytidylyltransferase"/>
    <property type="match status" value="1"/>
</dbReference>
<dbReference type="RefSeq" id="WP_264848980.1">
    <property type="nucleotide sequence ID" value="NZ_BRXR01000001.1"/>
</dbReference>
<dbReference type="Proteomes" id="UP001208567">
    <property type="component" value="Unassembled WGS sequence"/>
</dbReference>
<dbReference type="InterPro" id="IPR017189">
    <property type="entry name" value="CTP-phospocholine_CTT"/>
</dbReference>
<feature type="domain" description="Nucleotidyl transferase" evidence="3">
    <location>
        <begin position="3"/>
        <end position="106"/>
    </location>
</feature>
<dbReference type="Pfam" id="PF00483">
    <property type="entry name" value="NTP_transferase"/>
    <property type="match status" value="1"/>
</dbReference>
<keyword evidence="5" id="KW-1185">Reference proteome</keyword>
<organism evidence="4 5">
    <name type="scientific">Clostridium omnivorum</name>
    <dbReference type="NCBI Taxonomy" id="1604902"/>
    <lineage>
        <taxon>Bacteria</taxon>
        <taxon>Bacillati</taxon>
        <taxon>Bacillota</taxon>
        <taxon>Clostridia</taxon>
        <taxon>Eubacteriales</taxon>
        <taxon>Clostridiaceae</taxon>
        <taxon>Clostridium</taxon>
    </lineage>
</organism>
<protein>
    <submittedName>
        <fullName evidence="4">CTP--phosphocholine cytidylyltransferase</fullName>
    </submittedName>
</protein>
<gene>
    <name evidence="4" type="primary">licC</name>
    <name evidence="4" type="ORF">bsdE14_11020</name>
</gene>
<dbReference type="InterPro" id="IPR050065">
    <property type="entry name" value="GlmU-like"/>
</dbReference>
<evidence type="ECO:0000256" key="1">
    <source>
        <dbReference type="ARBA" id="ARBA00022679"/>
    </source>
</evidence>
<dbReference type="EMBL" id="BRXR01000001">
    <property type="protein sequence ID" value="GLC29692.1"/>
    <property type="molecule type" value="Genomic_DNA"/>
</dbReference>
<dbReference type="PANTHER" id="PTHR43584">
    <property type="entry name" value="NUCLEOTIDYL TRANSFERASE"/>
    <property type="match status" value="1"/>
</dbReference>
<keyword evidence="2 4" id="KW-0548">Nucleotidyltransferase</keyword>
<evidence type="ECO:0000259" key="3">
    <source>
        <dbReference type="Pfam" id="PF00483"/>
    </source>
</evidence>
<dbReference type="InterPro" id="IPR005835">
    <property type="entry name" value="NTP_transferase_dom"/>
</dbReference>
<evidence type="ECO:0000313" key="5">
    <source>
        <dbReference type="Proteomes" id="UP001208567"/>
    </source>
</evidence>
<accession>A0ABQ5N3A0</accession>
<dbReference type="PANTHER" id="PTHR43584:SF5">
    <property type="entry name" value="PROTEIN LICC"/>
    <property type="match status" value="1"/>
</dbReference>
<dbReference type="PIRSF" id="PIRSF037382">
    <property type="entry name" value="CCT_LicC"/>
    <property type="match status" value="1"/>
</dbReference>
<reference evidence="4 5" key="1">
    <citation type="journal article" date="2024" name="Int. J. Syst. Evol. Microbiol.">
        <title>Clostridium omnivorum sp. nov., isolated from anoxic soil under the treatment of reductive soil disinfestation.</title>
        <authorList>
            <person name="Ueki A."/>
            <person name="Tonouchi A."/>
            <person name="Kaku N."/>
            <person name="Honma S."/>
            <person name="Ueki K."/>
        </authorList>
    </citation>
    <scope>NUCLEOTIDE SEQUENCE [LARGE SCALE GENOMIC DNA]</scope>
    <source>
        <strain evidence="4 5">E14</strain>
    </source>
</reference>
<dbReference type="SUPFAM" id="SSF53448">
    <property type="entry name" value="Nucleotide-diphospho-sugar transferases"/>
    <property type="match status" value="1"/>
</dbReference>
<proteinExistence type="predicted"/>
<dbReference type="GO" id="GO:0016779">
    <property type="term" value="F:nucleotidyltransferase activity"/>
    <property type="evidence" value="ECO:0007669"/>
    <property type="project" value="UniProtKB-KW"/>
</dbReference>
<evidence type="ECO:0000256" key="2">
    <source>
        <dbReference type="ARBA" id="ARBA00022695"/>
    </source>
</evidence>
<evidence type="ECO:0000313" key="4">
    <source>
        <dbReference type="EMBL" id="GLC29692.1"/>
    </source>
</evidence>
<dbReference type="InterPro" id="IPR029044">
    <property type="entry name" value="Nucleotide-diphossugar_trans"/>
</dbReference>
<dbReference type="Gene3D" id="3.90.550.10">
    <property type="entry name" value="Spore Coat Polysaccharide Biosynthesis Protein SpsA, Chain A"/>
    <property type="match status" value="1"/>
</dbReference>
<sequence>MRAIILAAGMGTRLRPLTNETPKSLVKVAGEPMAERQIRFLKEKGIDDIILVTGYLKEKFEYLKDKYGVKLIYNDKYDTFNNVYTMYIVREYLQDSYVTEADVYMARNYFESNLSNSTYFSGIKENFSSEWKLHFDNTGKVYEIEVGPGTDYIMSGISYWSKKDGLFIKQKLEEVIETGNFEKVYWDDVVGKIIPELDVHIKKIGSNDWFEIDCIEDLEKAEQYINEN</sequence>
<comment type="caution">
    <text evidence="4">The sequence shown here is derived from an EMBL/GenBank/DDBJ whole genome shotgun (WGS) entry which is preliminary data.</text>
</comment>
<name>A0ABQ5N3A0_9CLOT</name>